<proteinExistence type="predicted"/>
<organism evidence="1">
    <name type="scientific">Lepeophtheirus salmonis</name>
    <name type="common">Salmon louse</name>
    <name type="synonym">Caligus salmonis</name>
    <dbReference type="NCBI Taxonomy" id="72036"/>
    <lineage>
        <taxon>Eukaryota</taxon>
        <taxon>Metazoa</taxon>
        <taxon>Ecdysozoa</taxon>
        <taxon>Arthropoda</taxon>
        <taxon>Crustacea</taxon>
        <taxon>Multicrustacea</taxon>
        <taxon>Hexanauplia</taxon>
        <taxon>Copepoda</taxon>
        <taxon>Siphonostomatoida</taxon>
        <taxon>Caligidae</taxon>
        <taxon>Lepeophtheirus</taxon>
    </lineage>
</organism>
<accession>A0A0K2VH39</accession>
<feature type="non-terminal residue" evidence="1">
    <location>
        <position position="1"/>
    </location>
</feature>
<sequence length="77" mass="9248">LHKIEDLYKVFEEGIFICNLEFCIFIFIQFDQFLTIFFGSSSFATFFPENLSLNQSRRELKLRKYPSLLICKCNTYK</sequence>
<name>A0A0K2VH39_LEPSM</name>
<dbReference type="EMBL" id="HACA01032403">
    <property type="protein sequence ID" value="CDW49764.1"/>
    <property type="molecule type" value="Transcribed_RNA"/>
</dbReference>
<protein>
    <submittedName>
        <fullName evidence="1">Uncharacterized protein</fullName>
    </submittedName>
</protein>
<dbReference type="AlphaFoldDB" id="A0A0K2VH39"/>
<evidence type="ECO:0000313" key="1">
    <source>
        <dbReference type="EMBL" id="CDW49764.1"/>
    </source>
</evidence>
<reference evidence="1" key="1">
    <citation type="submission" date="2014-05" db="EMBL/GenBank/DDBJ databases">
        <authorList>
            <person name="Chronopoulou M."/>
        </authorList>
    </citation>
    <scope>NUCLEOTIDE SEQUENCE</scope>
    <source>
        <tissue evidence="1">Whole organism</tissue>
    </source>
</reference>